<dbReference type="Proteomes" id="UP000003793">
    <property type="component" value="Unassembled WGS sequence"/>
</dbReference>
<name>C0BEJ6_9FIRM</name>
<evidence type="ECO:0000313" key="2">
    <source>
        <dbReference type="Proteomes" id="UP000003793"/>
    </source>
</evidence>
<dbReference type="HOGENOM" id="CLU_1692498_0_0_9"/>
<reference evidence="1 2" key="1">
    <citation type="submission" date="2009-02" db="EMBL/GenBank/DDBJ databases">
        <authorList>
            <person name="Fulton L."/>
            <person name="Clifton S."/>
            <person name="Fulton B."/>
            <person name="Xu J."/>
            <person name="Minx P."/>
            <person name="Pepin K.H."/>
            <person name="Johnson M."/>
            <person name="Bhonagiri V."/>
            <person name="Nash W.E."/>
            <person name="Mardis E.R."/>
            <person name="Wilson R.K."/>
        </authorList>
    </citation>
    <scope>NUCLEOTIDE SEQUENCE [LARGE SCALE GENOMIC DNA]</scope>
    <source>
        <strain evidence="1 2">ATCC 27758</strain>
    </source>
</reference>
<evidence type="ECO:0000313" key="1">
    <source>
        <dbReference type="EMBL" id="EEG88273.1"/>
    </source>
</evidence>
<sequence length="155" mass="18464">MEQTIDIALPELIKLIKELQRVNANFDFTRYSFRGKRKYQFYNAPLGEDEQWQKKEKSEDERMHVDWISEMPIVPNTCVDLQELFVIILGLVDNFRTFVEYLTLVIAEGGQLTDDAYKKYLTECEKVQKNMEEWDNNEGDMDMKAMMKFVYSHIL</sequence>
<protein>
    <submittedName>
        <fullName evidence="1">Uncharacterized protein</fullName>
    </submittedName>
</protein>
<reference evidence="1 2" key="2">
    <citation type="submission" date="2009-03" db="EMBL/GenBank/DDBJ databases">
        <title>Draft genome sequence of Coprococcus comes (ATCC 27758).</title>
        <authorList>
            <person name="Sudarsanam P."/>
            <person name="Ley R."/>
            <person name="Guruge J."/>
            <person name="Turnbaugh P.J."/>
            <person name="Mahowald M."/>
            <person name="Liep D."/>
            <person name="Gordon J."/>
        </authorList>
    </citation>
    <scope>NUCLEOTIDE SEQUENCE [LARGE SCALE GENOMIC DNA]</scope>
    <source>
        <strain evidence="1 2">ATCC 27758</strain>
    </source>
</reference>
<gene>
    <name evidence="1" type="ORF">COPCOM_03608</name>
</gene>
<dbReference type="AlphaFoldDB" id="C0BEJ6"/>
<organism evidence="1 2">
    <name type="scientific">Coprococcus comes ATCC 27758</name>
    <dbReference type="NCBI Taxonomy" id="470146"/>
    <lineage>
        <taxon>Bacteria</taxon>
        <taxon>Bacillati</taxon>
        <taxon>Bacillota</taxon>
        <taxon>Clostridia</taxon>
        <taxon>Lachnospirales</taxon>
        <taxon>Lachnospiraceae</taxon>
        <taxon>Coprococcus</taxon>
    </lineage>
</organism>
<proteinExistence type="predicted"/>
<accession>C0BEJ6</accession>
<dbReference type="EMBL" id="ABVR01000045">
    <property type="protein sequence ID" value="EEG88273.1"/>
    <property type="molecule type" value="Genomic_DNA"/>
</dbReference>
<comment type="caution">
    <text evidence="1">The sequence shown here is derived from an EMBL/GenBank/DDBJ whole genome shotgun (WGS) entry which is preliminary data.</text>
</comment>